<proteinExistence type="predicted"/>
<reference evidence="2" key="1">
    <citation type="journal article" date="2020" name="Genome Biol.">
        <title>Gamete binning: chromosome-level and haplotype-resolved genome assembly enabled by high-throughput single-cell sequencing of gamete genomes.</title>
        <authorList>
            <person name="Campoy J.A."/>
            <person name="Sun H."/>
            <person name="Goel M."/>
            <person name="Jiao W.-B."/>
            <person name="Folz-Donahue K."/>
            <person name="Wang N."/>
            <person name="Rubio M."/>
            <person name="Liu C."/>
            <person name="Kukat C."/>
            <person name="Ruiz D."/>
            <person name="Huettel B."/>
            <person name="Schneeberger K."/>
        </authorList>
    </citation>
    <scope>NUCLEOTIDE SEQUENCE [LARGE SCALE GENOMIC DNA]</scope>
    <source>
        <strain evidence="2">cv. Rojo Pasion</strain>
    </source>
</reference>
<organism evidence="1 2">
    <name type="scientific">Prunus armeniaca</name>
    <name type="common">Apricot</name>
    <name type="synonym">Armeniaca vulgaris</name>
    <dbReference type="NCBI Taxonomy" id="36596"/>
    <lineage>
        <taxon>Eukaryota</taxon>
        <taxon>Viridiplantae</taxon>
        <taxon>Streptophyta</taxon>
        <taxon>Embryophyta</taxon>
        <taxon>Tracheophyta</taxon>
        <taxon>Spermatophyta</taxon>
        <taxon>Magnoliopsida</taxon>
        <taxon>eudicotyledons</taxon>
        <taxon>Gunneridae</taxon>
        <taxon>Pentapetalae</taxon>
        <taxon>rosids</taxon>
        <taxon>fabids</taxon>
        <taxon>Rosales</taxon>
        <taxon>Rosaceae</taxon>
        <taxon>Amygdaloideae</taxon>
        <taxon>Amygdaleae</taxon>
        <taxon>Prunus</taxon>
    </lineage>
</organism>
<dbReference type="EMBL" id="CAEKKB010000002">
    <property type="protein sequence ID" value="CAB4301865.1"/>
    <property type="molecule type" value="Genomic_DNA"/>
</dbReference>
<dbReference type="OrthoDB" id="1812689at2759"/>
<evidence type="ECO:0000313" key="1">
    <source>
        <dbReference type="EMBL" id="CAB4301865.1"/>
    </source>
</evidence>
<keyword evidence="2" id="KW-1185">Reference proteome</keyword>
<sequence length="93" mass="10581">MQLSPMKTNPCLWTLPKENWVGERSRSSVSKTQQTVKSPSTKGACNGLLKKAYELSVLSDAEEHNHCNGTQLRRRSRREDKALAGWLEYLSNF</sequence>
<dbReference type="AlphaFoldDB" id="A0A6J5WPD8"/>
<dbReference type="GO" id="GO:0003677">
    <property type="term" value="F:DNA binding"/>
    <property type="evidence" value="ECO:0007669"/>
    <property type="project" value="InterPro"/>
</dbReference>
<dbReference type="SUPFAM" id="SSF55455">
    <property type="entry name" value="SRF-like"/>
    <property type="match status" value="1"/>
</dbReference>
<name>A0A6J5WPD8_PRUAR</name>
<protein>
    <submittedName>
        <fullName evidence="1">Uncharacterized protein</fullName>
    </submittedName>
</protein>
<accession>A0A6J5WPD8</accession>
<dbReference type="InterPro" id="IPR036879">
    <property type="entry name" value="TF_MADSbox_sf"/>
</dbReference>
<evidence type="ECO:0000313" key="2">
    <source>
        <dbReference type="Proteomes" id="UP000507245"/>
    </source>
</evidence>
<dbReference type="Proteomes" id="UP000507245">
    <property type="component" value="Unassembled WGS sequence"/>
</dbReference>
<gene>
    <name evidence="1" type="ORF">ORAREDHAP_LOCUS17432</name>
</gene>
<dbReference type="GO" id="GO:0046983">
    <property type="term" value="F:protein dimerization activity"/>
    <property type="evidence" value="ECO:0007669"/>
    <property type="project" value="InterPro"/>
</dbReference>